<protein>
    <submittedName>
        <fullName evidence="3">T9SS type A sorting domain-containing protein</fullName>
    </submittedName>
</protein>
<dbReference type="InterPro" id="IPR026444">
    <property type="entry name" value="Secre_tail"/>
</dbReference>
<dbReference type="RefSeq" id="WP_381518042.1">
    <property type="nucleotide sequence ID" value="NZ_JBHULN010000001.1"/>
</dbReference>
<gene>
    <name evidence="3" type="ORF">ACFSUS_01415</name>
</gene>
<sequence>MLLKLYTSNRVEVLLLVTLGFFSYFFAPFSPWQQRINATTLVARPDYDLVFVSRPIADYGSFYVGNYANFEGLGRAMPKDMPGVGARSRFRVCPGGKLMVRRVDGTLVTLIDGSNPASTPFRLVDVNAPDVSYDGQRVIFAGIPEGPYESLKYDPANPTRLGHAKEPGAWRLYVVNADGTGLRQLTTSDQQLDVSQFRGPYGDNVEFSGYDDTDPAWLPDGRVVFSSTRFPVKAQYTGVRATHLYVVNADGTDLHRITTERNSADRPVVDPITGRIVYARWWRNFHYPHHSLTSAELAEQPYTEGVGQPANIAKSGYDTKAGLTGHRLKAAGEQEGILPRDNLFRNSWQLQSVNPDGTDLRMFAGNFREEVSNHAYGGSFSDNGTFFANFFPMFNMTEAAGFGGIRVYGRGPGAPRKLIGVTELQLNNLVLPTSHGIYKSDYAGEPYVLPNGNLIISYVPNTPERILQDYGLYHYDPISQSLTLLYNNAGTAELRAKALRPRPVPPIIADRVTSTPKPLPPSITAIKGDSVEALHADGSFTFANPNVFFNAPVDVPIVSAPKVGEASSIRFYANPQRVNPGSFSNVDWPIPFAETLLDAYGGVPVTRVPANMQLFEQLRTSKAMGYKVPFTGGPNPDGAAHVTGLNFDRPLTTTRCIGCHAGHTMLPIPEGREDQIFSNLAPGADVSVSSSLVDGTRNHARYVASLIDRKVNTVPNENAYKIWTSASGQTRNQWVQLTFKVPIWVKKVRLYDVKTTNSVASQINRATVRLYADAAATDLITSQEVTGPLGVKGEEVVLTTHSGKAVKAQAVRVDLHDGTGRLFQHTIISLGEIEVIASAGDPDLVNGSARQLAPAEYITHENQTDISIHPNPAADFLEIRLPHQHFARPDISIWNATGQLQYAVRDMNIAVNASIRITTSNWSAGIYIVRASEGSKVVTRKVLVSH</sequence>
<comment type="caution">
    <text evidence="3">The sequence shown here is derived from an EMBL/GenBank/DDBJ whole genome shotgun (WGS) entry which is preliminary data.</text>
</comment>
<dbReference type="InterPro" id="IPR011042">
    <property type="entry name" value="6-blade_b-propeller_TolB-like"/>
</dbReference>
<evidence type="ECO:0000313" key="3">
    <source>
        <dbReference type="EMBL" id="MFD2569271.1"/>
    </source>
</evidence>
<organism evidence="3 4">
    <name type="scientific">Spirosoma soli</name>
    <dbReference type="NCBI Taxonomy" id="1770529"/>
    <lineage>
        <taxon>Bacteria</taxon>
        <taxon>Pseudomonadati</taxon>
        <taxon>Bacteroidota</taxon>
        <taxon>Cytophagia</taxon>
        <taxon>Cytophagales</taxon>
        <taxon>Cytophagaceae</taxon>
        <taxon>Spirosoma</taxon>
    </lineage>
</organism>
<proteinExistence type="predicted"/>
<name>A0ABW5LZK7_9BACT</name>
<feature type="domain" description="Secretion system C-terminal sorting" evidence="2">
    <location>
        <begin position="868"/>
        <end position="944"/>
    </location>
</feature>
<keyword evidence="4" id="KW-1185">Reference proteome</keyword>
<evidence type="ECO:0000259" key="2">
    <source>
        <dbReference type="Pfam" id="PF18962"/>
    </source>
</evidence>
<dbReference type="InterPro" id="IPR008979">
    <property type="entry name" value="Galactose-bd-like_sf"/>
</dbReference>
<dbReference type="Gene3D" id="2.60.120.260">
    <property type="entry name" value="Galactose-binding domain-like"/>
    <property type="match status" value="1"/>
</dbReference>
<dbReference type="Proteomes" id="UP001597469">
    <property type="component" value="Unassembled WGS sequence"/>
</dbReference>
<feature type="transmembrane region" description="Helical" evidence="1">
    <location>
        <begin position="12"/>
        <end position="32"/>
    </location>
</feature>
<keyword evidence="1" id="KW-1133">Transmembrane helix</keyword>
<evidence type="ECO:0000313" key="4">
    <source>
        <dbReference type="Proteomes" id="UP001597469"/>
    </source>
</evidence>
<keyword evidence="1" id="KW-0472">Membrane</keyword>
<dbReference type="EMBL" id="JBHULN010000001">
    <property type="protein sequence ID" value="MFD2569271.1"/>
    <property type="molecule type" value="Genomic_DNA"/>
</dbReference>
<dbReference type="Pfam" id="PF18962">
    <property type="entry name" value="Por_Secre_tail"/>
    <property type="match status" value="1"/>
</dbReference>
<evidence type="ECO:0000256" key="1">
    <source>
        <dbReference type="SAM" id="Phobius"/>
    </source>
</evidence>
<reference evidence="4" key="1">
    <citation type="journal article" date="2019" name="Int. J. Syst. Evol. Microbiol.">
        <title>The Global Catalogue of Microorganisms (GCM) 10K type strain sequencing project: providing services to taxonomists for standard genome sequencing and annotation.</title>
        <authorList>
            <consortium name="The Broad Institute Genomics Platform"/>
            <consortium name="The Broad Institute Genome Sequencing Center for Infectious Disease"/>
            <person name="Wu L."/>
            <person name="Ma J."/>
        </authorList>
    </citation>
    <scope>NUCLEOTIDE SEQUENCE [LARGE SCALE GENOMIC DNA]</scope>
    <source>
        <strain evidence="4">KCTC 42805</strain>
    </source>
</reference>
<dbReference type="SUPFAM" id="SSF49785">
    <property type="entry name" value="Galactose-binding domain-like"/>
    <property type="match status" value="1"/>
</dbReference>
<keyword evidence="1" id="KW-0812">Transmembrane</keyword>
<dbReference type="Gene3D" id="2.120.10.30">
    <property type="entry name" value="TolB, C-terminal domain"/>
    <property type="match status" value="1"/>
</dbReference>
<accession>A0ABW5LZK7</accession>
<dbReference type="NCBIfam" id="TIGR04183">
    <property type="entry name" value="Por_Secre_tail"/>
    <property type="match status" value="1"/>
</dbReference>
<dbReference type="SUPFAM" id="SSF82171">
    <property type="entry name" value="DPP6 N-terminal domain-like"/>
    <property type="match status" value="1"/>
</dbReference>